<gene>
    <name evidence="1" type="ORF">EDD29_8320</name>
</gene>
<evidence type="ECO:0000313" key="1">
    <source>
        <dbReference type="EMBL" id="ROO90589.1"/>
    </source>
</evidence>
<organism evidence="1 2">
    <name type="scientific">Actinocorallia herbida</name>
    <dbReference type="NCBI Taxonomy" id="58109"/>
    <lineage>
        <taxon>Bacteria</taxon>
        <taxon>Bacillati</taxon>
        <taxon>Actinomycetota</taxon>
        <taxon>Actinomycetes</taxon>
        <taxon>Streptosporangiales</taxon>
        <taxon>Thermomonosporaceae</taxon>
        <taxon>Actinocorallia</taxon>
    </lineage>
</organism>
<sequence>MAGRSPARASRSISGTHPVLSVRTRRVNSQGIPKTKWGVLDMSDGVSPIATGGAGTIFEYRVAAVLLGRLLRGALVPIGMRLPMGWVELQQGIDGRDFDDIVVTAGGENPAPSIEIQVKRRLRITGSDADFIKVMRTAAGVCQTRGKELVKGRLLLGLAVGDDDGTGPLSELTEMARARRDHESLARLLRPGVTREELRIRHSHVVKAVATAVSISDGAQAEALSHRILAGLHVWRVDVGPEGSDWREELDLLDDLASACDRTSSDLLNLLCAFAQELGPRAGQVDAARVRAELLRAHGIDLPLHQNAATAPSSSPRFTIVNHSGTVFAAENQTFNNPQFGR</sequence>
<proteinExistence type="predicted"/>
<comment type="caution">
    <text evidence="1">The sequence shown here is derived from an EMBL/GenBank/DDBJ whole genome shotgun (WGS) entry which is preliminary data.</text>
</comment>
<keyword evidence="2" id="KW-1185">Reference proteome</keyword>
<reference evidence="1 2" key="1">
    <citation type="submission" date="2018-11" db="EMBL/GenBank/DDBJ databases">
        <title>Sequencing the genomes of 1000 actinobacteria strains.</title>
        <authorList>
            <person name="Klenk H.-P."/>
        </authorList>
    </citation>
    <scope>NUCLEOTIDE SEQUENCE [LARGE SCALE GENOMIC DNA]</scope>
    <source>
        <strain evidence="1 2">DSM 44254</strain>
    </source>
</reference>
<dbReference type="EMBL" id="RJKE01000001">
    <property type="protein sequence ID" value="ROO90589.1"/>
    <property type="molecule type" value="Genomic_DNA"/>
</dbReference>
<accession>A0A3N1DAR4</accession>
<dbReference type="Proteomes" id="UP000272400">
    <property type="component" value="Unassembled WGS sequence"/>
</dbReference>
<protein>
    <submittedName>
        <fullName evidence="1">Uncharacterized protein</fullName>
    </submittedName>
</protein>
<evidence type="ECO:0000313" key="2">
    <source>
        <dbReference type="Proteomes" id="UP000272400"/>
    </source>
</evidence>
<name>A0A3N1DAR4_9ACTN</name>
<dbReference type="AlphaFoldDB" id="A0A3N1DAR4"/>